<protein>
    <recommendedName>
        <fullName evidence="1">F-box domain-containing protein</fullName>
    </recommendedName>
</protein>
<proteinExistence type="predicted"/>
<dbReference type="EMBL" id="LHPN01000002">
    <property type="protein sequence ID" value="OAL73519.1"/>
    <property type="molecule type" value="Genomic_DNA"/>
</dbReference>
<sequence length="612" mass="70462">MLENYPLDILRTVVSQLDDRADLKSLSEVSRFWNEVTNPFLYRNIFISTATKDNGIIRAHQRAGVLQYTRDIQVLCTDSPTGPDAFDFDDYSPCTDSLNHYCTNFDSNESMADSFGDWDPYQGLSSAEQADKERWIDPEGDPEFYPELFNLESRQRILSILIRCREGYLKSFSWPRQDVIPPEIMGEGGYLPTRQPFIEQLRFGFREYCNLQHPQLFTGLKRLAILNVEESTFINHESEVTNIRDCVNLNCGQLEYLEISCIYWQLLGEEHDIDDEHFTEALLKPCRNDQLRFPNIQHLVLEGYTFNNGRVSLLEDLNPEVLHTLSLRSCFFWEDFLHLLSSERRPLHLRTLEVQAYSGCLPGAGYLPTDECHELASFIEECEALENIFVAIEQAFGLERLWRSLLRHRKTLKSFVFYSLPGTTNGLDVAPTPYCVPNLSFDPPYHNEIEPERLTLKHLDLELLGVGYEPKYLIPALSPLTTMGSLKVLLIRGFYIPHPAFQKLERIGRLSNVRPLHRHLIQDFGKFVQWAFGPEGFRSLRLIVHCNPFGGEGDVMLLCPKVGPDAEPPFPGRNYRLVTKRDHVQHGLLRKHASALRACPIRGAPIYDSDFI</sequence>
<dbReference type="OrthoDB" id="4173402at2759"/>
<accession>A0A178FMI8</accession>
<dbReference type="CDD" id="cd09917">
    <property type="entry name" value="F-box_SF"/>
    <property type="match status" value="1"/>
</dbReference>
<gene>
    <name evidence="2" type="ORF">A7D00_1546</name>
</gene>
<evidence type="ECO:0000313" key="2">
    <source>
        <dbReference type="EMBL" id="OAL73519.1"/>
    </source>
</evidence>
<evidence type="ECO:0000259" key="1">
    <source>
        <dbReference type="PROSITE" id="PS50181"/>
    </source>
</evidence>
<evidence type="ECO:0000313" key="3">
    <source>
        <dbReference type="Proteomes" id="UP000243519"/>
    </source>
</evidence>
<name>A0A178FMI8_TRIVO</name>
<dbReference type="InterPro" id="IPR036047">
    <property type="entry name" value="F-box-like_dom_sf"/>
</dbReference>
<dbReference type="Pfam" id="PF12937">
    <property type="entry name" value="F-box-like"/>
    <property type="match status" value="1"/>
</dbReference>
<reference evidence="2 3" key="1">
    <citation type="submission" date="2016-05" db="EMBL/GenBank/DDBJ databases">
        <title>Genome sequencing of Trichophyton violaceum CMCC(F)T3l isolated from hair.</title>
        <authorList>
            <person name="Zhan P."/>
            <person name="Tao Y."/>
            <person name="Liu W."/>
        </authorList>
    </citation>
    <scope>NUCLEOTIDE SEQUENCE [LARGE SCALE GENOMIC DNA]</scope>
    <source>
        <strain evidence="3">CMCC(F)T3l</strain>
    </source>
</reference>
<dbReference type="Proteomes" id="UP000243519">
    <property type="component" value="Unassembled WGS sequence"/>
</dbReference>
<dbReference type="SUPFAM" id="SSF52047">
    <property type="entry name" value="RNI-like"/>
    <property type="match status" value="1"/>
</dbReference>
<keyword evidence="3" id="KW-1185">Reference proteome</keyword>
<comment type="caution">
    <text evidence="2">The sequence shown here is derived from an EMBL/GenBank/DDBJ whole genome shotgun (WGS) entry which is preliminary data.</text>
</comment>
<organism evidence="2 3">
    <name type="scientific">Trichophyton violaceum</name>
    <dbReference type="NCBI Taxonomy" id="34388"/>
    <lineage>
        <taxon>Eukaryota</taxon>
        <taxon>Fungi</taxon>
        <taxon>Dikarya</taxon>
        <taxon>Ascomycota</taxon>
        <taxon>Pezizomycotina</taxon>
        <taxon>Eurotiomycetes</taxon>
        <taxon>Eurotiomycetidae</taxon>
        <taxon>Onygenales</taxon>
        <taxon>Arthrodermataceae</taxon>
        <taxon>Trichophyton</taxon>
    </lineage>
</organism>
<dbReference type="InterPro" id="IPR001810">
    <property type="entry name" value="F-box_dom"/>
</dbReference>
<dbReference type="SUPFAM" id="SSF81383">
    <property type="entry name" value="F-box domain"/>
    <property type="match status" value="1"/>
</dbReference>
<feature type="domain" description="F-box" evidence="1">
    <location>
        <begin position="1"/>
        <end position="45"/>
    </location>
</feature>
<dbReference type="PROSITE" id="PS50181">
    <property type="entry name" value="FBOX"/>
    <property type="match status" value="1"/>
</dbReference>
<dbReference type="AlphaFoldDB" id="A0A178FMI8"/>